<evidence type="ECO:0000259" key="2">
    <source>
        <dbReference type="Pfam" id="PF01464"/>
    </source>
</evidence>
<comment type="caution">
    <text evidence="3">The sequence shown here is derived from an EMBL/GenBank/DDBJ whole genome shotgun (WGS) entry which is preliminary data.</text>
</comment>
<name>A0A2A3MN86_9PSED</name>
<dbReference type="PROSITE" id="PS51257">
    <property type="entry name" value="PROKAR_LIPOPROTEIN"/>
    <property type="match status" value="1"/>
</dbReference>
<dbReference type="Gene3D" id="1.10.530.10">
    <property type="match status" value="1"/>
</dbReference>
<gene>
    <name evidence="3" type="ORF">CNQ84_02340</name>
</gene>
<dbReference type="AlphaFoldDB" id="A0A2A3MN86"/>
<evidence type="ECO:0000313" key="4">
    <source>
        <dbReference type="Proteomes" id="UP000242313"/>
    </source>
</evidence>
<evidence type="ECO:0000313" key="3">
    <source>
        <dbReference type="EMBL" id="PBK06233.1"/>
    </source>
</evidence>
<dbReference type="SUPFAM" id="SSF53955">
    <property type="entry name" value="Lysozyme-like"/>
    <property type="match status" value="1"/>
</dbReference>
<organism evidence="3 4">
    <name type="scientific">Pseudomonas abyssi</name>
    <dbReference type="NCBI Taxonomy" id="170540"/>
    <lineage>
        <taxon>Bacteria</taxon>
        <taxon>Pseudomonadati</taxon>
        <taxon>Pseudomonadota</taxon>
        <taxon>Gammaproteobacteria</taxon>
        <taxon>Pseudomonadales</taxon>
        <taxon>Pseudomonadaceae</taxon>
        <taxon>Pseudomonas</taxon>
    </lineage>
</organism>
<dbReference type="InterPro" id="IPR008258">
    <property type="entry name" value="Transglycosylase_SLT_dom_1"/>
</dbReference>
<keyword evidence="4" id="KW-1185">Reference proteome</keyword>
<dbReference type="Pfam" id="PF01464">
    <property type="entry name" value="SLT"/>
    <property type="match status" value="1"/>
</dbReference>
<evidence type="ECO:0000256" key="1">
    <source>
        <dbReference type="ARBA" id="ARBA00007734"/>
    </source>
</evidence>
<accession>A0A2A3MN86</accession>
<reference evidence="3 4" key="1">
    <citation type="submission" date="2017-09" db="EMBL/GenBank/DDBJ databases">
        <title>Pseudomonas abyssi sp. nov. isolated from Abyssopelagic Water.</title>
        <authorList>
            <person name="Wei Y."/>
        </authorList>
    </citation>
    <scope>NUCLEOTIDE SEQUENCE [LARGE SCALE GENOMIC DNA]</scope>
    <source>
        <strain evidence="3 4">MT5</strain>
    </source>
</reference>
<dbReference type="EMBL" id="NTMR01000002">
    <property type="protein sequence ID" value="PBK06233.1"/>
    <property type="molecule type" value="Genomic_DNA"/>
</dbReference>
<sequence>MFARHHVQRPRSYRLPGLIVLLLWTIVLGAASCKPSPAAAQEVPRAAEQYRRDLVRVAQHGFGLDAPVATLAAQIHQESGWRPGVTSHAGAQGLAQFMPATAEWMAAIYPRRVGPAQPFNPGWALRAMVAYNQWHLERIQAASPCEKWAMALAAYNGGLGWINRDRRLASASGADPLTWFNSVERYNAGRSAANFRENRHYPRNILERWEPMYVAAGWGAGVCAERYQL</sequence>
<protein>
    <submittedName>
        <fullName evidence="3">Lytic murein transglycosylase</fullName>
    </submittedName>
</protein>
<dbReference type="PANTHER" id="PTHR37423:SF2">
    <property type="entry name" value="MEMBRANE-BOUND LYTIC MUREIN TRANSGLYCOSYLASE C"/>
    <property type="match status" value="1"/>
</dbReference>
<comment type="similarity">
    <text evidence="1">Belongs to the transglycosylase Slt family.</text>
</comment>
<dbReference type="InterPro" id="IPR023346">
    <property type="entry name" value="Lysozyme-like_dom_sf"/>
</dbReference>
<proteinExistence type="inferred from homology"/>
<feature type="domain" description="Transglycosylase SLT" evidence="2">
    <location>
        <begin position="69"/>
        <end position="172"/>
    </location>
</feature>
<dbReference type="PANTHER" id="PTHR37423">
    <property type="entry name" value="SOLUBLE LYTIC MUREIN TRANSGLYCOSYLASE-RELATED"/>
    <property type="match status" value="1"/>
</dbReference>
<dbReference type="Proteomes" id="UP000242313">
    <property type="component" value="Unassembled WGS sequence"/>
</dbReference>